<feature type="non-terminal residue" evidence="1">
    <location>
        <position position="85"/>
    </location>
</feature>
<sequence length="85" mass="9565">MAELNGHPVTTGELQTLALTNYGHFTTMRVRHGRVRGLALHLRRLTDDSRALFDADLDPDRVRAFARRLAPVTAPDVVLRVTLFD</sequence>
<dbReference type="GO" id="GO:0008483">
    <property type="term" value="F:transaminase activity"/>
    <property type="evidence" value="ECO:0007669"/>
    <property type="project" value="UniProtKB-KW"/>
</dbReference>
<dbReference type="InterPro" id="IPR036038">
    <property type="entry name" value="Aminotransferase-like"/>
</dbReference>
<comment type="caution">
    <text evidence="1">The sequence shown here is derived from an EMBL/GenBank/DDBJ whole genome shotgun (WGS) entry which is preliminary data.</text>
</comment>
<keyword evidence="2" id="KW-1185">Reference proteome</keyword>
<protein>
    <submittedName>
        <fullName evidence="1">Aminotransferase</fullName>
    </submittedName>
</protein>
<dbReference type="Proteomes" id="UP000766698">
    <property type="component" value="Unassembled WGS sequence"/>
</dbReference>
<name>A0ABR6EKL9_9ACTN</name>
<gene>
    <name evidence="1" type="ORF">GL263_19130</name>
</gene>
<keyword evidence="1" id="KW-0032">Aminotransferase</keyword>
<dbReference type="Gene3D" id="3.30.470.10">
    <property type="match status" value="1"/>
</dbReference>
<evidence type="ECO:0000313" key="1">
    <source>
        <dbReference type="EMBL" id="MBB1245657.1"/>
    </source>
</evidence>
<dbReference type="InterPro" id="IPR001544">
    <property type="entry name" value="Aminotrans_IV"/>
</dbReference>
<organism evidence="1 2">
    <name type="scientific">Streptomyces durbertensis</name>
    <dbReference type="NCBI Taxonomy" id="2448886"/>
    <lineage>
        <taxon>Bacteria</taxon>
        <taxon>Bacillati</taxon>
        <taxon>Actinomycetota</taxon>
        <taxon>Actinomycetes</taxon>
        <taxon>Kitasatosporales</taxon>
        <taxon>Streptomycetaceae</taxon>
        <taxon>Streptomyces</taxon>
    </lineage>
</organism>
<dbReference type="InterPro" id="IPR043131">
    <property type="entry name" value="BCAT-like_N"/>
</dbReference>
<dbReference type="Pfam" id="PF01063">
    <property type="entry name" value="Aminotran_4"/>
    <property type="match status" value="1"/>
</dbReference>
<dbReference type="RefSeq" id="WP_323379472.1">
    <property type="nucleotide sequence ID" value="NZ_WMLF01000320.1"/>
</dbReference>
<dbReference type="SUPFAM" id="SSF56752">
    <property type="entry name" value="D-aminoacid aminotransferase-like PLP-dependent enzymes"/>
    <property type="match status" value="1"/>
</dbReference>
<evidence type="ECO:0000313" key="2">
    <source>
        <dbReference type="Proteomes" id="UP000766698"/>
    </source>
</evidence>
<reference evidence="2" key="1">
    <citation type="journal article" date="2020" name="Syst. Appl. Microbiol.">
        <title>Streptomyces alkaliterrae sp. nov., isolated from an alkaline soil, and emended descriptions of Streptomyces alkaliphilus, Streptomyces calidiresistens and Streptomyces durbertensis.</title>
        <authorList>
            <person name="Swiecimska M."/>
            <person name="Golinska P."/>
            <person name="Nouioui I."/>
            <person name="Wypij M."/>
            <person name="Rai M."/>
            <person name="Sangal V."/>
            <person name="Goodfellow M."/>
        </authorList>
    </citation>
    <scope>NUCLEOTIDE SEQUENCE [LARGE SCALE GENOMIC DNA]</scope>
    <source>
        <strain evidence="2">DSM 104538</strain>
    </source>
</reference>
<keyword evidence="1" id="KW-0808">Transferase</keyword>
<proteinExistence type="predicted"/>
<dbReference type="EMBL" id="WMLF01000320">
    <property type="protein sequence ID" value="MBB1245657.1"/>
    <property type="molecule type" value="Genomic_DNA"/>
</dbReference>
<accession>A0ABR6EKL9</accession>